<accession>A0A2T4PVC5</accession>
<organism evidence="2 3">
    <name type="scientific">Mammaliicoccus vitulinus</name>
    <dbReference type="NCBI Taxonomy" id="71237"/>
    <lineage>
        <taxon>Bacteria</taxon>
        <taxon>Bacillati</taxon>
        <taxon>Bacillota</taxon>
        <taxon>Bacilli</taxon>
        <taxon>Bacillales</taxon>
        <taxon>Staphylococcaceae</taxon>
        <taxon>Mammaliicoccus</taxon>
    </lineage>
</organism>
<dbReference type="EMBL" id="PZFK01000005">
    <property type="protein sequence ID" value="PTI30402.1"/>
    <property type="molecule type" value="Genomic_DNA"/>
</dbReference>
<dbReference type="RefSeq" id="WP_107556712.1">
    <property type="nucleotide sequence ID" value="NZ_JABUYR010000008.1"/>
</dbReference>
<evidence type="ECO:0000259" key="1">
    <source>
        <dbReference type="Pfam" id="PF20037"/>
    </source>
</evidence>
<dbReference type="InterPro" id="IPR045515">
    <property type="entry name" value="DUF6440"/>
</dbReference>
<comment type="caution">
    <text evidence="2">The sequence shown here is derived from an EMBL/GenBank/DDBJ whole genome shotgun (WGS) entry which is preliminary data.</text>
</comment>
<evidence type="ECO:0000313" key="3">
    <source>
        <dbReference type="Proteomes" id="UP000241209"/>
    </source>
</evidence>
<reference evidence="2 3" key="1">
    <citation type="journal article" date="2016" name="Front. Microbiol.">
        <title>Comprehensive Phylogenetic Analysis of Bovine Non-aureus Staphylococci Species Based on Whole-Genome Sequencing.</title>
        <authorList>
            <person name="Naushad S."/>
            <person name="Barkema H.W."/>
            <person name="Luby C."/>
            <person name="Condas L.A."/>
            <person name="Nobrega D.B."/>
            <person name="Carson D.A."/>
            <person name="De Buck J."/>
        </authorList>
    </citation>
    <scope>NUCLEOTIDE SEQUENCE [LARGE SCALE GENOMIC DNA]</scope>
    <source>
        <strain evidence="2 3">SNUC 2204</strain>
    </source>
</reference>
<evidence type="ECO:0000313" key="2">
    <source>
        <dbReference type="EMBL" id="PTI30402.1"/>
    </source>
</evidence>
<sequence>MFGNKESNQENNERFYVKSKETVKSLGRFSVIVDRETGVNYIHAWVGPGSSLTPLLDENGKPIIDKI</sequence>
<name>A0A2T4PVC5_9STAP</name>
<gene>
    <name evidence="2" type="ORF">BU072_03060</name>
</gene>
<protein>
    <recommendedName>
        <fullName evidence="1">DUF6440 domain-containing protein</fullName>
    </recommendedName>
</protein>
<dbReference type="Proteomes" id="UP000241209">
    <property type="component" value="Unassembled WGS sequence"/>
</dbReference>
<feature type="domain" description="DUF6440" evidence="1">
    <location>
        <begin position="14"/>
        <end position="65"/>
    </location>
</feature>
<dbReference type="AlphaFoldDB" id="A0A2T4PVC5"/>
<dbReference type="STRING" id="1167632.GCA_000286335_02321"/>
<dbReference type="Pfam" id="PF20037">
    <property type="entry name" value="DUF6440"/>
    <property type="match status" value="1"/>
</dbReference>
<proteinExistence type="predicted"/>